<reference evidence="1 2" key="1">
    <citation type="submission" date="2024-01" db="EMBL/GenBank/DDBJ databases">
        <title>The genomes of 5 underutilized Papilionoideae crops provide insights into root nodulation and disease resistanc.</title>
        <authorList>
            <person name="Yuan L."/>
        </authorList>
    </citation>
    <scope>NUCLEOTIDE SEQUENCE [LARGE SCALE GENOMIC DNA]</scope>
    <source>
        <strain evidence="1">ZHUSHIDOU_FW_LH</strain>
        <tissue evidence="1">Leaf</tissue>
    </source>
</reference>
<dbReference type="AlphaFoldDB" id="A0AAN9HPS9"/>
<organism evidence="1 2">
    <name type="scientific">Crotalaria pallida</name>
    <name type="common">Smooth rattlebox</name>
    <name type="synonym">Crotalaria striata</name>
    <dbReference type="NCBI Taxonomy" id="3830"/>
    <lineage>
        <taxon>Eukaryota</taxon>
        <taxon>Viridiplantae</taxon>
        <taxon>Streptophyta</taxon>
        <taxon>Embryophyta</taxon>
        <taxon>Tracheophyta</taxon>
        <taxon>Spermatophyta</taxon>
        <taxon>Magnoliopsida</taxon>
        <taxon>eudicotyledons</taxon>
        <taxon>Gunneridae</taxon>
        <taxon>Pentapetalae</taxon>
        <taxon>rosids</taxon>
        <taxon>fabids</taxon>
        <taxon>Fabales</taxon>
        <taxon>Fabaceae</taxon>
        <taxon>Papilionoideae</taxon>
        <taxon>50 kb inversion clade</taxon>
        <taxon>genistoids sensu lato</taxon>
        <taxon>core genistoids</taxon>
        <taxon>Crotalarieae</taxon>
        <taxon>Crotalaria</taxon>
    </lineage>
</organism>
<comment type="caution">
    <text evidence="1">The sequence shown here is derived from an EMBL/GenBank/DDBJ whole genome shotgun (WGS) entry which is preliminary data.</text>
</comment>
<name>A0AAN9HPS9_CROPI</name>
<gene>
    <name evidence="1" type="ORF">RIF29_39641</name>
</gene>
<evidence type="ECO:0000313" key="1">
    <source>
        <dbReference type="EMBL" id="KAK7244814.1"/>
    </source>
</evidence>
<accession>A0AAN9HPS9</accession>
<sequence length="69" mass="8059">MLCMMNYLLSQYVGPMGLIQPQPTFEWVRLKAETGFLYCKVCRQNAGLGLRELWIRTGERECKFLLAEL</sequence>
<evidence type="ECO:0000313" key="2">
    <source>
        <dbReference type="Proteomes" id="UP001372338"/>
    </source>
</evidence>
<keyword evidence="2" id="KW-1185">Reference proteome</keyword>
<dbReference type="Proteomes" id="UP001372338">
    <property type="component" value="Unassembled WGS sequence"/>
</dbReference>
<dbReference type="EMBL" id="JAYWIO010000008">
    <property type="protein sequence ID" value="KAK7244814.1"/>
    <property type="molecule type" value="Genomic_DNA"/>
</dbReference>
<proteinExistence type="predicted"/>
<protein>
    <submittedName>
        <fullName evidence="1">Uncharacterized protein</fullName>
    </submittedName>
</protein>